<accession>A0A937F866</accession>
<dbReference type="AlphaFoldDB" id="A0A937F866"/>
<evidence type="ECO:0000313" key="1">
    <source>
        <dbReference type="EMBL" id="MBL3658101.1"/>
    </source>
</evidence>
<keyword evidence="2" id="KW-1185">Reference proteome</keyword>
<reference evidence="1" key="1">
    <citation type="submission" date="2021-01" db="EMBL/GenBank/DDBJ databases">
        <title>Fulvivirga kasyanovii gen. nov., sp nov., a novel member of the phylum Bacteroidetes isolated from seawater in a mussel farm.</title>
        <authorList>
            <person name="Zhao L.-H."/>
            <person name="Wang Z.-J."/>
        </authorList>
    </citation>
    <scope>NUCLEOTIDE SEQUENCE</scope>
    <source>
        <strain evidence="1">2943</strain>
    </source>
</reference>
<dbReference type="InterPro" id="IPR010133">
    <property type="entry name" value="Bacteriocin_signal_seq"/>
</dbReference>
<dbReference type="EMBL" id="JAESIY010000010">
    <property type="protein sequence ID" value="MBL3658101.1"/>
    <property type="molecule type" value="Genomic_DNA"/>
</dbReference>
<protein>
    <submittedName>
        <fullName evidence="1">Bacteriocin</fullName>
    </submittedName>
</protein>
<sequence>MKKLSEKELATVVGGPEIRVGPGS</sequence>
<comment type="caution">
    <text evidence="1">The sequence shown here is derived from an EMBL/GenBank/DDBJ whole genome shotgun (WGS) entry which is preliminary data.</text>
</comment>
<dbReference type="RefSeq" id="WP_202245925.1">
    <property type="nucleotide sequence ID" value="NZ_JAESIY010000010.1"/>
</dbReference>
<dbReference type="Proteomes" id="UP000659388">
    <property type="component" value="Unassembled WGS sequence"/>
</dbReference>
<organism evidence="1 2">
    <name type="scientific">Fulvivirga sediminis</name>
    <dbReference type="NCBI Taxonomy" id="2803949"/>
    <lineage>
        <taxon>Bacteria</taxon>
        <taxon>Pseudomonadati</taxon>
        <taxon>Bacteroidota</taxon>
        <taxon>Cytophagia</taxon>
        <taxon>Cytophagales</taxon>
        <taxon>Fulvivirgaceae</taxon>
        <taxon>Fulvivirga</taxon>
    </lineage>
</organism>
<proteinExistence type="predicted"/>
<dbReference type="NCBIfam" id="TIGR01847">
    <property type="entry name" value="bacteriocin_sig"/>
    <property type="match status" value="1"/>
</dbReference>
<gene>
    <name evidence="1" type="ORF">JL102_18260</name>
</gene>
<evidence type="ECO:0000313" key="2">
    <source>
        <dbReference type="Proteomes" id="UP000659388"/>
    </source>
</evidence>
<name>A0A937F866_9BACT</name>